<evidence type="ECO:0000256" key="11">
    <source>
        <dbReference type="SAM" id="Phobius"/>
    </source>
</evidence>
<dbReference type="RefSeq" id="WP_200388879.1">
    <property type="nucleotide sequence ID" value="NZ_NRSD01000019.1"/>
</dbReference>
<dbReference type="CDD" id="cd00082">
    <property type="entry name" value="HisKA"/>
    <property type="match status" value="1"/>
</dbReference>
<accession>A0A9X0WK79</accession>
<dbReference type="SUPFAM" id="SSF55874">
    <property type="entry name" value="ATPase domain of HSP90 chaperone/DNA topoisomerase II/histidine kinase"/>
    <property type="match status" value="1"/>
</dbReference>
<comment type="catalytic activity">
    <reaction evidence="1">
        <text>ATP + protein L-histidine = ADP + protein N-phospho-L-histidine.</text>
        <dbReference type="EC" id="2.7.13.3"/>
    </reaction>
</comment>
<comment type="caution">
    <text evidence="14">The sequence shown here is derived from an EMBL/GenBank/DDBJ whole genome shotgun (WGS) entry which is preliminary data.</text>
</comment>
<feature type="domain" description="Histidine kinase" evidence="12">
    <location>
        <begin position="284"/>
        <end position="513"/>
    </location>
</feature>
<keyword evidence="4" id="KW-0597">Phosphoprotein</keyword>
<evidence type="ECO:0000256" key="1">
    <source>
        <dbReference type="ARBA" id="ARBA00000085"/>
    </source>
</evidence>
<dbReference type="InterPro" id="IPR003660">
    <property type="entry name" value="HAMP_dom"/>
</dbReference>
<evidence type="ECO:0000256" key="4">
    <source>
        <dbReference type="ARBA" id="ARBA00022553"/>
    </source>
</evidence>
<keyword evidence="5" id="KW-0808">Transferase</keyword>
<dbReference type="Proteomes" id="UP001138802">
    <property type="component" value="Unassembled WGS sequence"/>
</dbReference>
<dbReference type="GO" id="GO:0000155">
    <property type="term" value="F:phosphorelay sensor kinase activity"/>
    <property type="evidence" value="ECO:0007669"/>
    <property type="project" value="InterPro"/>
</dbReference>
<evidence type="ECO:0000256" key="3">
    <source>
        <dbReference type="ARBA" id="ARBA00012438"/>
    </source>
</evidence>
<proteinExistence type="predicted"/>
<dbReference type="Gene3D" id="6.10.340.10">
    <property type="match status" value="1"/>
</dbReference>
<feature type="domain" description="HAMP" evidence="13">
    <location>
        <begin position="224"/>
        <end position="276"/>
    </location>
</feature>
<evidence type="ECO:0000256" key="2">
    <source>
        <dbReference type="ARBA" id="ARBA00004370"/>
    </source>
</evidence>
<dbReference type="InterPro" id="IPR036890">
    <property type="entry name" value="HATPase_C_sf"/>
</dbReference>
<comment type="subcellular location">
    <subcellularLocation>
        <location evidence="2">Membrane</location>
    </subcellularLocation>
</comment>
<dbReference type="PROSITE" id="PS50885">
    <property type="entry name" value="HAMP"/>
    <property type="match status" value="1"/>
</dbReference>
<name>A0A9X0WK79_9GAMM</name>
<dbReference type="SUPFAM" id="SSF47384">
    <property type="entry name" value="Homodimeric domain of signal transducing histidine kinase"/>
    <property type="match status" value="1"/>
</dbReference>
<evidence type="ECO:0000256" key="10">
    <source>
        <dbReference type="ARBA" id="ARBA00023136"/>
    </source>
</evidence>
<evidence type="ECO:0000256" key="9">
    <source>
        <dbReference type="ARBA" id="ARBA00023012"/>
    </source>
</evidence>
<dbReference type="InterPro" id="IPR050428">
    <property type="entry name" value="TCS_sensor_his_kinase"/>
</dbReference>
<dbReference type="SMART" id="SM00387">
    <property type="entry name" value="HATPase_c"/>
    <property type="match status" value="1"/>
</dbReference>
<dbReference type="InterPro" id="IPR004358">
    <property type="entry name" value="Sig_transdc_His_kin-like_C"/>
</dbReference>
<dbReference type="Pfam" id="PF00672">
    <property type="entry name" value="HAMP"/>
    <property type="match status" value="1"/>
</dbReference>
<dbReference type="PANTHER" id="PTHR45436:SF5">
    <property type="entry name" value="SENSOR HISTIDINE KINASE TRCS"/>
    <property type="match status" value="1"/>
</dbReference>
<protein>
    <recommendedName>
        <fullName evidence="3">histidine kinase</fullName>
        <ecNumber evidence="3">2.7.13.3</ecNumber>
    </recommendedName>
</protein>
<dbReference type="PRINTS" id="PR00344">
    <property type="entry name" value="BCTRLSENSOR"/>
</dbReference>
<dbReference type="GO" id="GO:0005886">
    <property type="term" value="C:plasma membrane"/>
    <property type="evidence" value="ECO:0007669"/>
    <property type="project" value="TreeGrafter"/>
</dbReference>
<dbReference type="PANTHER" id="PTHR45436">
    <property type="entry name" value="SENSOR HISTIDINE KINASE YKOH"/>
    <property type="match status" value="1"/>
</dbReference>
<dbReference type="Pfam" id="PF02518">
    <property type="entry name" value="HATPase_c"/>
    <property type="match status" value="1"/>
</dbReference>
<dbReference type="EMBL" id="NRSD01000019">
    <property type="protein sequence ID" value="MBK1646061.1"/>
    <property type="molecule type" value="Genomic_DNA"/>
</dbReference>
<dbReference type="InterPro" id="IPR003594">
    <property type="entry name" value="HATPase_dom"/>
</dbReference>
<evidence type="ECO:0000256" key="8">
    <source>
        <dbReference type="ARBA" id="ARBA00022989"/>
    </source>
</evidence>
<dbReference type="SMART" id="SM00388">
    <property type="entry name" value="HisKA"/>
    <property type="match status" value="1"/>
</dbReference>
<evidence type="ECO:0000256" key="5">
    <source>
        <dbReference type="ARBA" id="ARBA00022679"/>
    </source>
</evidence>
<reference evidence="14 15" key="1">
    <citation type="journal article" date="2020" name="Microorganisms">
        <title>Osmotic Adaptation and Compatible Solute Biosynthesis of Phototrophic Bacteria as Revealed from Genome Analyses.</title>
        <authorList>
            <person name="Imhoff J.F."/>
            <person name="Rahn T."/>
            <person name="Kunzel S."/>
            <person name="Keller A."/>
            <person name="Neulinger S.C."/>
        </authorList>
    </citation>
    <scope>NUCLEOTIDE SEQUENCE [LARGE SCALE GENOMIC DNA]</scope>
    <source>
        <strain evidence="14 15">DSM 21303</strain>
    </source>
</reference>
<dbReference type="AlphaFoldDB" id="A0A9X0WK79"/>
<keyword evidence="7 14" id="KW-0418">Kinase</keyword>
<dbReference type="CDD" id="cd06225">
    <property type="entry name" value="HAMP"/>
    <property type="match status" value="1"/>
</dbReference>
<dbReference type="Pfam" id="PF00512">
    <property type="entry name" value="HisKA"/>
    <property type="match status" value="1"/>
</dbReference>
<dbReference type="InterPro" id="IPR036097">
    <property type="entry name" value="HisK_dim/P_sf"/>
</dbReference>
<dbReference type="EC" id="2.7.13.3" evidence="3"/>
<evidence type="ECO:0000259" key="12">
    <source>
        <dbReference type="PROSITE" id="PS50109"/>
    </source>
</evidence>
<dbReference type="Gene3D" id="1.10.287.130">
    <property type="match status" value="1"/>
</dbReference>
<evidence type="ECO:0000313" key="15">
    <source>
        <dbReference type="Proteomes" id="UP001138802"/>
    </source>
</evidence>
<sequence>MTLSIHAKVFLTLLLACVLVLLGTLAFVHWSLQRGLIELADAREQARVEVIAERLTEIHARDGSWDALKGSPQQWIGALFGLEGAGSGRRLRPSEGRRLPPLVRRLLESESLMGGDGGAGWPPSLPPRPAHHDGTPRNIPIELRLMLLDVDGTLLYGQPELLSRSRRLALEWGGQPIGSLAIIPGPPVAELADLHFVERQGGRLVLFVLAMLALAAILADPLSRRLIRPVQAVQQIARTLAAGDYSARVRATGNDELSRLGADIDALAAALEQTDRARRQWVADISHELRTPIALLRAHLEAMQDGVRPLEHSAIDRLHGDVLRLSRLVDDLQDLAMTDLGALTYRMRDTDLADILADEIEQYRARFEQARLDLIFENRLDRPSGEATRLGRHAQPRLWADPDRLAQLFGNLLRNSLSYTDPGGALRVTLARGPDGAYRIRFADTAPGVPAADLPHLFDRLYRVDHSRSRNTGGAGLGLAIAKNVVEAHGGTITAAAAETGGCEILITLPTLMRR</sequence>
<dbReference type="InterPro" id="IPR003661">
    <property type="entry name" value="HisK_dim/P_dom"/>
</dbReference>
<dbReference type="Gene3D" id="3.30.565.10">
    <property type="entry name" value="Histidine kinase-like ATPase, C-terminal domain"/>
    <property type="match status" value="1"/>
</dbReference>
<dbReference type="SUPFAM" id="SSF158472">
    <property type="entry name" value="HAMP domain-like"/>
    <property type="match status" value="1"/>
</dbReference>
<keyword evidence="15" id="KW-1185">Reference proteome</keyword>
<keyword evidence="9" id="KW-0902">Two-component regulatory system</keyword>
<dbReference type="InterPro" id="IPR005467">
    <property type="entry name" value="His_kinase_dom"/>
</dbReference>
<gene>
    <name evidence="14" type="ORF">CKO25_15685</name>
</gene>
<evidence type="ECO:0000313" key="14">
    <source>
        <dbReference type="EMBL" id="MBK1646061.1"/>
    </source>
</evidence>
<feature type="transmembrane region" description="Helical" evidence="11">
    <location>
        <begin position="201"/>
        <end position="219"/>
    </location>
</feature>
<evidence type="ECO:0000259" key="13">
    <source>
        <dbReference type="PROSITE" id="PS50885"/>
    </source>
</evidence>
<dbReference type="PROSITE" id="PS50109">
    <property type="entry name" value="HIS_KIN"/>
    <property type="match status" value="1"/>
</dbReference>
<keyword evidence="6 11" id="KW-0812">Transmembrane</keyword>
<dbReference type="SMART" id="SM00304">
    <property type="entry name" value="HAMP"/>
    <property type="match status" value="1"/>
</dbReference>
<keyword evidence="10 11" id="KW-0472">Membrane</keyword>
<evidence type="ECO:0000256" key="6">
    <source>
        <dbReference type="ARBA" id="ARBA00022692"/>
    </source>
</evidence>
<organism evidence="14 15">
    <name type="scientific">Thiocapsa imhoffii</name>
    <dbReference type="NCBI Taxonomy" id="382777"/>
    <lineage>
        <taxon>Bacteria</taxon>
        <taxon>Pseudomonadati</taxon>
        <taxon>Pseudomonadota</taxon>
        <taxon>Gammaproteobacteria</taxon>
        <taxon>Chromatiales</taxon>
        <taxon>Chromatiaceae</taxon>
        <taxon>Thiocapsa</taxon>
    </lineage>
</organism>
<evidence type="ECO:0000256" key="7">
    <source>
        <dbReference type="ARBA" id="ARBA00022777"/>
    </source>
</evidence>
<keyword evidence="8 11" id="KW-1133">Transmembrane helix</keyword>